<evidence type="ECO:0000259" key="9">
    <source>
        <dbReference type="PROSITE" id="PS50109"/>
    </source>
</evidence>
<keyword evidence="11" id="KW-1185">Reference proteome</keyword>
<dbReference type="Gene3D" id="3.30.565.10">
    <property type="entry name" value="Histidine kinase-like ATPase, C-terminal domain"/>
    <property type="match status" value="1"/>
</dbReference>
<feature type="transmembrane region" description="Helical" evidence="8">
    <location>
        <begin position="166"/>
        <end position="188"/>
    </location>
</feature>
<dbReference type="CDD" id="cd00082">
    <property type="entry name" value="HisKA"/>
    <property type="match status" value="1"/>
</dbReference>
<dbReference type="CDD" id="cd00075">
    <property type="entry name" value="HATPase"/>
    <property type="match status" value="1"/>
</dbReference>
<accession>A0A923KI63</accession>
<dbReference type="PANTHER" id="PTHR43711">
    <property type="entry name" value="TWO-COMPONENT HISTIDINE KINASE"/>
    <property type="match status" value="1"/>
</dbReference>
<keyword evidence="4" id="KW-0597">Phosphoprotein</keyword>
<reference evidence="10" key="1">
    <citation type="submission" date="2020-08" db="EMBL/GenBank/DDBJ databases">
        <title>Novel species isolated from subtropical streams in China.</title>
        <authorList>
            <person name="Lu H."/>
        </authorList>
    </citation>
    <scope>NUCLEOTIDE SEQUENCE</scope>
    <source>
        <strain evidence="10">KACC 12607</strain>
    </source>
</reference>
<dbReference type="SUPFAM" id="SSF47384">
    <property type="entry name" value="Homodimeric domain of signal transducing histidine kinase"/>
    <property type="match status" value="1"/>
</dbReference>
<dbReference type="InterPro" id="IPR011623">
    <property type="entry name" value="7TMR_DISM_rcpt_extracell_dom1"/>
</dbReference>
<feature type="transmembrane region" description="Helical" evidence="8">
    <location>
        <begin position="265"/>
        <end position="282"/>
    </location>
</feature>
<dbReference type="Gene3D" id="1.10.287.130">
    <property type="match status" value="1"/>
</dbReference>
<dbReference type="Pfam" id="PF00512">
    <property type="entry name" value="HisKA"/>
    <property type="match status" value="1"/>
</dbReference>
<dbReference type="Pfam" id="PF02518">
    <property type="entry name" value="HATPase_c"/>
    <property type="match status" value="1"/>
</dbReference>
<feature type="transmembrane region" description="Helical" evidence="8">
    <location>
        <begin position="236"/>
        <end position="253"/>
    </location>
</feature>
<comment type="catalytic activity">
    <reaction evidence="1">
        <text>ATP + protein L-histidine = ADP + protein N-phospho-L-histidine.</text>
        <dbReference type="EC" id="2.7.13.3"/>
    </reaction>
</comment>
<dbReference type="InterPro" id="IPR011622">
    <property type="entry name" value="7TMR_DISM_rcpt_extracell_dom2"/>
</dbReference>
<dbReference type="GO" id="GO:0005886">
    <property type="term" value="C:plasma membrane"/>
    <property type="evidence" value="ECO:0007669"/>
    <property type="project" value="UniProtKB-SubCell"/>
</dbReference>
<dbReference type="InterPro" id="IPR004358">
    <property type="entry name" value="Sig_transdc_His_kin-like_C"/>
</dbReference>
<comment type="caution">
    <text evidence="10">The sequence shown here is derived from an EMBL/GenBank/DDBJ whole genome shotgun (WGS) entry which is preliminary data.</text>
</comment>
<evidence type="ECO:0000256" key="2">
    <source>
        <dbReference type="ARBA" id="ARBA00004429"/>
    </source>
</evidence>
<keyword evidence="6 10" id="KW-0418">Kinase</keyword>
<evidence type="ECO:0000313" key="11">
    <source>
        <dbReference type="Proteomes" id="UP000634011"/>
    </source>
</evidence>
<dbReference type="InterPro" id="IPR005467">
    <property type="entry name" value="His_kinase_dom"/>
</dbReference>
<dbReference type="Gene3D" id="2.60.40.2380">
    <property type="match status" value="1"/>
</dbReference>
<feature type="domain" description="Histidine kinase" evidence="9">
    <location>
        <begin position="428"/>
        <end position="646"/>
    </location>
</feature>
<keyword evidence="8" id="KW-1133">Transmembrane helix</keyword>
<feature type="transmembrane region" description="Helical" evidence="8">
    <location>
        <begin position="294"/>
        <end position="312"/>
    </location>
</feature>
<dbReference type="SUPFAM" id="SSF55874">
    <property type="entry name" value="ATPase domain of HSP90 chaperone/DNA topoisomerase II/histidine kinase"/>
    <property type="match status" value="1"/>
</dbReference>
<proteinExistence type="predicted"/>
<feature type="transmembrane region" description="Helical" evidence="8">
    <location>
        <begin position="319"/>
        <end position="339"/>
    </location>
</feature>
<dbReference type="Pfam" id="PF07696">
    <property type="entry name" value="7TMR-DISMED2"/>
    <property type="match status" value="1"/>
</dbReference>
<dbReference type="InterPro" id="IPR003661">
    <property type="entry name" value="HisK_dim/P_dom"/>
</dbReference>
<evidence type="ECO:0000256" key="5">
    <source>
        <dbReference type="ARBA" id="ARBA00022679"/>
    </source>
</evidence>
<dbReference type="PANTHER" id="PTHR43711:SF26">
    <property type="entry name" value="SENSOR HISTIDINE KINASE RCSC"/>
    <property type="match status" value="1"/>
</dbReference>
<keyword evidence="5" id="KW-0808">Transferase</keyword>
<feature type="transmembrane region" description="Helical" evidence="8">
    <location>
        <begin position="200"/>
        <end position="224"/>
    </location>
</feature>
<evidence type="ECO:0000256" key="4">
    <source>
        <dbReference type="ARBA" id="ARBA00022553"/>
    </source>
</evidence>
<sequence>MTAQAAALQIGQDTGKLALQSRFEVFEDKSGKLELSDLLQPAIKQQFTPLAGNLSAEYSPSAYWLKLELQRENSTAQKDWLVEMIPVMLDDIRMFQLHANGEIEVHKAGDHLPFSQLEIQHHYPLFQIHIDDTAIHTLYFRIQSTSSVFFRATLYDQKTFSEASNFLSSLIGIFYGIMLAMIIYNSLLMVSYRDISMFHYLMLSISTLIASMSVNGHIGLYFAPDWPWLVDILPNVMPRLIVLSSSMFMCSFLKLKTTFSLANKVFRFVQLNIVLFLVLTLAGHQPELARVGQYLGLVQICLFFPASLVVALRGYTPGYIVLLASTAWISGTILIPLRNLGFIESSWLSDFGFQIGAAIEVILLALAQAYKISLIRAENVRVQKQLLKVSQQAEYELEAKVRLRTNELNEVVQRLKKTDKEKNDFLSIAAHDLKSPLTSIIGMSELLLQMYHRIPKEQQQNYLSRINASGKRMMHIVTNLLDVNAMESGDLHLHKTELDLGKLLNDIALQYEEMLKAKDLTAIIHVEESVIVSADINAMTRIMDNLISNAIKFSPAGKFIWLTVSQHEGTGRFEVRDQGPGLSVKDQQSLFTKFSKLSAVPTAGEHSSGLGLSIVKKLIEAQNGVVNCVSEVGEGASFSIDLPLDMHARQQPIAVAA</sequence>
<dbReference type="PRINTS" id="PR00344">
    <property type="entry name" value="BCTRLSENSOR"/>
</dbReference>
<dbReference type="RefSeq" id="WP_186912024.1">
    <property type="nucleotide sequence ID" value="NZ_JACOFV010000006.1"/>
</dbReference>
<evidence type="ECO:0000256" key="7">
    <source>
        <dbReference type="ARBA" id="ARBA00023012"/>
    </source>
</evidence>
<keyword evidence="8" id="KW-0472">Membrane</keyword>
<dbReference type="InterPro" id="IPR036890">
    <property type="entry name" value="HATPase_C_sf"/>
</dbReference>
<evidence type="ECO:0000256" key="3">
    <source>
        <dbReference type="ARBA" id="ARBA00012438"/>
    </source>
</evidence>
<name>A0A923KI63_9BURK</name>
<keyword evidence="8" id="KW-0812">Transmembrane</keyword>
<protein>
    <recommendedName>
        <fullName evidence="3">histidine kinase</fullName>
        <ecNumber evidence="3">2.7.13.3</ecNumber>
    </recommendedName>
</protein>
<keyword evidence="7" id="KW-0902">Two-component regulatory system</keyword>
<evidence type="ECO:0000256" key="8">
    <source>
        <dbReference type="SAM" id="Phobius"/>
    </source>
</evidence>
<organism evidence="10 11">
    <name type="scientific">Undibacterium jejuense</name>
    <dbReference type="NCBI Taxonomy" id="1344949"/>
    <lineage>
        <taxon>Bacteria</taxon>
        <taxon>Pseudomonadati</taxon>
        <taxon>Pseudomonadota</taxon>
        <taxon>Betaproteobacteria</taxon>
        <taxon>Burkholderiales</taxon>
        <taxon>Oxalobacteraceae</taxon>
        <taxon>Undibacterium</taxon>
    </lineage>
</organism>
<dbReference type="SMART" id="SM00388">
    <property type="entry name" value="HisKA"/>
    <property type="match status" value="1"/>
</dbReference>
<evidence type="ECO:0000256" key="6">
    <source>
        <dbReference type="ARBA" id="ARBA00022777"/>
    </source>
</evidence>
<dbReference type="AlphaFoldDB" id="A0A923KI63"/>
<comment type="subcellular location">
    <subcellularLocation>
        <location evidence="2">Cell inner membrane</location>
        <topology evidence="2">Multi-pass membrane protein</topology>
    </subcellularLocation>
</comment>
<dbReference type="InterPro" id="IPR036097">
    <property type="entry name" value="HisK_dim/P_sf"/>
</dbReference>
<dbReference type="InterPro" id="IPR050736">
    <property type="entry name" value="Sensor_HK_Regulatory"/>
</dbReference>
<evidence type="ECO:0000313" key="10">
    <source>
        <dbReference type="EMBL" id="MBC3862107.1"/>
    </source>
</evidence>
<dbReference type="EMBL" id="JACOFV010000006">
    <property type="protein sequence ID" value="MBC3862107.1"/>
    <property type="molecule type" value="Genomic_DNA"/>
</dbReference>
<evidence type="ECO:0000256" key="1">
    <source>
        <dbReference type="ARBA" id="ARBA00000085"/>
    </source>
</evidence>
<dbReference type="EC" id="2.7.13.3" evidence="3"/>
<dbReference type="GO" id="GO:0000155">
    <property type="term" value="F:phosphorelay sensor kinase activity"/>
    <property type="evidence" value="ECO:0007669"/>
    <property type="project" value="InterPro"/>
</dbReference>
<dbReference type="SMART" id="SM00387">
    <property type="entry name" value="HATPase_c"/>
    <property type="match status" value="1"/>
</dbReference>
<dbReference type="Pfam" id="PF07695">
    <property type="entry name" value="7TMR-DISM_7TM"/>
    <property type="match status" value="1"/>
</dbReference>
<dbReference type="InterPro" id="IPR003594">
    <property type="entry name" value="HATPase_dom"/>
</dbReference>
<gene>
    <name evidence="10" type="ORF">H8K32_08365</name>
</gene>
<feature type="transmembrane region" description="Helical" evidence="8">
    <location>
        <begin position="351"/>
        <end position="370"/>
    </location>
</feature>
<dbReference type="Proteomes" id="UP000634011">
    <property type="component" value="Unassembled WGS sequence"/>
</dbReference>
<dbReference type="PROSITE" id="PS50109">
    <property type="entry name" value="HIS_KIN"/>
    <property type="match status" value="1"/>
</dbReference>
<dbReference type="FunFam" id="3.30.565.10:FF:000006">
    <property type="entry name" value="Sensor histidine kinase WalK"/>
    <property type="match status" value="1"/>
</dbReference>